<feature type="binding site" evidence="10">
    <location>
        <begin position="479"/>
        <end position="480"/>
    </location>
    <ligand>
        <name>L-glutamate</name>
        <dbReference type="ChEBI" id="CHEBI:29985"/>
    </ligand>
</feature>
<comment type="catalytic activity">
    <reaction evidence="1 11">
        <text>an S-substituted glutathione + H2O = an S-substituted L-cysteinylglycine + L-glutamate</text>
        <dbReference type="Rhea" id="RHEA:59468"/>
        <dbReference type="ChEBI" id="CHEBI:15377"/>
        <dbReference type="ChEBI" id="CHEBI:29985"/>
        <dbReference type="ChEBI" id="CHEBI:90779"/>
        <dbReference type="ChEBI" id="CHEBI:143103"/>
        <dbReference type="EC" id="3.4.19.13"/>
    </reaction>
</comment>
<dbReference type="Gene3D" id="1.10.246.130">
    <property type="match status" value="1"/>
</dbReference>
<feature type="active site" description="Nucleophile" evidence="9">
    <location>
        <position position="416"/>
    </location>
</feature>
<keyword evidence="6 11" id="KW-0865">Zymogen</keyword>
<protein>
    <recommendedName>
        <fullName evidence="11">Glutathione hydrolase proenzyme</fullName>
        <ecNumber evidence="11">2.3.2.2</ecNumber>
        <ecNumber evidence="11">3.4.19.13</ecNumber>
    </recommendedName>
    <component>
        <recommendedName>
            <fullName evidence="11">Glutathione hydrolase large chain</fullName>
        </recommendedName>
    </component>
    <component>
        <recommendedName>
            <fullName evidence="11">Glutathione hydrolase small chain</fullName>
        </recommendedName>
    </component>
</protein>
<gene>
    <name evidence="13" type="primary">ggt</name>
    <name evidence="13" type="ORF">F1D05_05815</name>
</gene>
<dbReference type="SUPFAM" id="SSF56235">
    <property type="entry name" value="N-terminal nucleophile aminohydrolases (Ntn hydrolases)"/>
    <property type="match status" value="1"/>
</dbReference>
<comment type="pathway">
    <text evidence="11">Sulfur metabolism; glutathione metabolism.</text>
</comment>
<comment type="subunit">
    <text evidence="11">This enzyme consists of two polypeptide chains, which are synthesized in precursor form from a single polypeptide.</text>
</comment>
<comment type="catalytic activity">
    <reaction evidence="2 11">
        <text>glutathione + H2O = L-cysteinylglycine + L-glutamate</text>
        <dbReference type="Rhea" id="RHEA:28807"/>
        <dbReference type="ChEBI" id="CHEBI:15377"/>
        <dbReference type="ChEBI" id="CHEBI:29985"/>
        <dbReference type="ChEBI" id="CHEBI:57925"/>
        <dbReference type="ChEBI" id="CHEBI:61694"/>
        <dbReference type="EC" id="3.4.19.13"/>
    </reaction>
</comment>
<comment type="catalytic activity">
    <reaction evidence="8 11">
        <text>an N-terminal (5-L-glutamyl)-[peptide] + an alpha-amino acid = 5-L-glutamyl amino acid + an N-terminal L-alpha-aminoacyl-[peptide]</text>
        <dbReference type="Rhea" id="RHEA:23904"/>
        <dbReference type="Rhea" id="RHEA-COMP:9780"/>
        <dbReference type="Rhea" id="RHEA-COMP:9795"/>
        <dbReference type="ChEBI" id="CHEBI:77644"/>
        <dbReference type="ChEBI" id="CHEBI:78597"/>
        <dbReference type="ChEBI" id="CHEBI:78599"/>
        <dbReference type="ChEBI" id="CHEBI:78608"/>
        <dbReference type="EC" id="2.3.2.2"/>
    </reaction>
</comment>
<evidence type="ECO:0000256" key="2">
    <source>
        <dbReference type="ARBA" id="ARBA00001089"/>
    </source>
</evidence>
<keyword evidence="11" id="KW-0317">Glutathione biosynthesis</keyword>
<comment type="PTM">
    <text evidence="11">Cleaved by autocatalysis into a large and a small subunit.</text>
</comment>
<dbReference type="EC" id="3.4.19.13" evidence="11"/>
<dbReference type="Pfam" id="PF01019">
    <property type="entry name" value="G_glu_transpept"/>
    <property type="match status" value="1"/>
</dbReference>
<evidence type="ECO:0000256" key="11">
    <source>
        <dbReference type="RuleBase" id="RU368036"/>
    </source>
</evidence>
<dbReference type="Gene3D" id="3.60.20.40">
    <property type="match status" value="1"/>
</dbReference>
<reference evidence="13 14" key="2">
    <citation type="journal article" date="2020" name="Microbiol. Resour. Announc.">
        <title>Antarctic desert soil bacteria exhibit high novel natural product potential, evaluated through long-read genome sequencing and comparative genomics.</title>
        <authorList>
            <person name="Benaud N."/>
            <person name="Edwards R.J."/>
            <person name="Amos T.G."/>
            <person name="D'Agostino P.M."/>
            <person name="Gutierrez-Chavez C."/>
            <person name="Montgomery K."/>
            <person name="Nicetic I."/>
            <person name="Ferrari B.C."/>
        </authorList>
    </citation>
    <scope>NUCLEOTIDE SEQUENCE [LARGE SCALE GENOMIC DNA]</scope>
    <source>
        <strain evidence="13 14">SPB151</strain>
    </source>
</reference>
<dbReference type="InterPro" id="IPR043138">
    <property type="entry name" value="GGT_lsub"/>
</dbReference>
<keyword evidence="12" id="KW-0732">Signal</keyword>
<dbReference type="InterPro" id="IPR043137">
    <property type="entry name" value="GGT_ssub_C"/>
</dbReference>
<keyword evidence="5 11" id="KW-0378">Hydrolase</keyword>
<dbReference type="KEGG" id="kqi:F1D05_05815"/>
<keyword evidence="14" id="KW-1185">Reference proteome</keyword>
<feature type="binding site" evidence="10">
    <location>
        <position position="501"/>
    </location>
    <ligand>
        <name>L-glutamate</name>
        <dbReference type="ChEBI" id="CHEBI:29985"/>
    </ligand>
</feature>
<comment type="similarity">
    <text evidence="3 11">Belongs to the gamma-glutamyltransferase family.</text>
</comment>
<dbReference type="InterPro" id="IPR029055">
    <property type="entry name" value="Ntn_hydrolases_N"/>
</dbReference>
<dbReference type="UniPathway" id="UPA00204"/>
<evidence type="ECO:0000256" key="8">
    <source>
        <dbReference type="ARBA" id="ARBA00047417"/>
    </source>
</evidence>
<dbReference type="GO" id="GO:0103068">
    <property type="term" value="F:leukotriene C4 gamma-glutamyl transferase activity"/>
    <property type="evidence" value="ECO:0007669"/>
    <property type="project" value="UniProtKB-EC"/>
</dbReference>
<keyword evidence="7 11" id="KW-0012">Acyltransferase</keyword>
<sequence>MTSKRLAAALTAGALVLSGLTASTAVAGSHHPPAPPAKTPTAIGFGGAVASVDADATNIGLSVLRRGGNAVDAAVATAAALGVTEPYSAGIGGGGYFVYYSAKDHKVYTLDGRETAPATMPSDAFIDPATGKPYHFFPELVTSGVSVGIPGTLATWDSALHNWGSLSLGKALKPAADLADHGFVIDQTFRNQTLDNKARFSAITPTAKLYLPNGDAPLVGSVFKNKDLAKTYELLGKKGPSTFYTGPIAHEIETVVKTPPKAPGATLPVMPGYLTTADLAKYKVIKRDPTKVHYEGLDVYGMAPSSSGGTTVGEALNILAPKHLSKLSTPQALHNYLEASALAFADRGAYVGDPAYVDVPVKQLLSKGFGAERSCLIDPAHASVKPLKAGLPDGSYSPCAAGVATADRPDSEGLSTTHLVAADKWGNVVSYTLTIEQTGGSGILVPGRGFLLNNELTDFSAVYDPADPNRIQPGKRPRSSMSPTIVLRNGKPFLALGSPGGSTIITTVLQTLTNRLDRGMTLPEAIAAPRASQRNTATVSAEPPFIAAYGTDLAPFGHVLVKSGDELTSAAEIGAVAALEVLPAGGYLAAAEPKRRGGGAAGTVHQLWPN</sequence>
<dbReference type="GO" id="GO:0036374">
    <property type="term" value="F:glutathione hydrolase activity"/>
    <property type="evidence" value="ECO:0007669"/>
    <property type="project" value="UniProtKB-UniRule"/>
</dbReference>
<dbReference type="EMBL" id="CP043661">
    <property type="protein sequence ID" value="QNE17510.1"/>
    <property type="molecule type" value="Genomic_DNA"/>
</dbReference>
<dbReference type="GO" id="GO:0006751">
    <property type="term" value="P:glutathione catabolic process"/>
    <property type="evidence" value="ECO:0007669"/>
    <property type="project" value="UniProtKB-UniRule"/>
</dbReference>
<feature type="binding site" evidence="10">
    <location>
        <position position="113"/>
    </location>
    <ligand>
        <name>L-glutamate</name>
        <dbReference type="ChEBI" id="CHEBI:29985"/>
    </ligand>
</feature>
<evidence type="ECO:0000313" key="13">
    <source>
        <dbReference type="EMBL" id="QNE17510.1"/>
    </source>
</evidence>
<proteinExistence type="inferred from homology"/>
<reference evidence="14" key="1">
    <citation type="submission" date="2019-09" db="EMBL/GenBank/DDBJ databases">
        <title>Antimicrobial potential of Antarctic Bacteria.</title>
        <authorList>
            <person name="Benaud N."/>
            <person name="Edwards R.J."/>
            <person name="Ferrari B.C."/>
        </authorList>
    </citation>
    <scope>NUCLEOTIDE SEQUENCE [LARGE SCALE GENOMIC DNA]</scope>
    <source>
        <strain evidence="14">SPB151</strain>
    </source>
</reference>
<dbReference type="AlphaFoldDB" id="A0A7G6WU45"/>
<evidence type="ECO:0000256" key="5">
    <source>
        <dbReference type="ARBA" id="ARBA00022801"/>
    </source>
</evidence>
<feature type="binding site" evidence="10">
    <location>
        <position position="458"/>
    </location>
    <ligand>
        <name>L-glutamate</name>
        <dbReference type="ChEBI" id="CHEBI:29985"/>
    </ligand>
</feature>
<dbReference type="EC" id="2.3.2.2" evidence="11"/>
<dbReference type="Proteomes" id="UP000515563">
    <property type="component" value="Chromosome"/>
</dbReference>
<evidence type="ECO:0000256" key="6">
    <source>
        <dbReference type="ARBA" id="ARBA00023145"/>
    </source>
</evidence>
<feature type="chain" id="PRO_5029005005" description="Glutathione hydrolase proenzyme" evidence="12">
    <location>
        <begin position="28"/>
        <end position="610"/>
    </location>
</feature>
<organism evidence="13 14">
    <name type="scientific">Kribbella qitaiheensis</name>
    <dbReference type="NCBI Taxonomy" id="1544730"/>
    <lineage>
        <taxon>Bacteria</taxon>
        <taxon>Bacillati</taxon>
        <taxon>Actinomycetota</taxon>
        <taxon>Actinomycetes</taxon>
        <taxon>Propionibacteriales</taxon>
        <taxon>Kribbellaceae</taxon>
        <taxon>Kribbella</taxon>
    </lineage>
</organism>
<keyword evidence="4 11" id="KW-0808">Transferase</keyword>
<dbReference type="PANTHER" id="PTHR43199:SF1">
    <property type="entry name" value="GLUTATHIONE HYDROLASE PROENZYME"/>
    <property type="match status" value="1"/>
</dbReference>
<dbReference type="PRINTS" id="PR01210">
    <property type="entry name" value="GGTRANSPTASE"/>
</dbReference>
<accession>A0A7G6WU45</accession>
<evidence type="ECO:0000256" key="12">
    <source>
        <dbReference type="SAM" id="SignalP"/>
    </source>
</evidence>
<feature type="signal peptide" evidence="12">
    <location>
        <begin position="1"/>
        <end position="27"/>
    </location>
</feature>
<evidence type="ECO:0000256" key="9">
    <source>
        <dbReference type="PIRSR" id="PIRSR600101-1"/>
    </source>
</evidence>
<dbReference type="NCBIfam" id="TIGR00066">
    <property type="entry name" value="g_glut_trans"/>
    <property type="match status" value="1"/>
</dbReference>
<evidence type="ECO:0000256" key="7">
    <source>
        <dbReference type="ARBA" id="ARBA00023315"/>
    </source>
</evidence>
<name>A0A7G6WU45_9ACTN</name>
<dbReference type="InterPro" id="IPR051792">
    <property type="entry name" value="GGT_bact"/>
</dbReference>
<evidence type="ECO:0000256" key="10">
    <source>
        <dbReference type="PIRSR" id="PIRSR600101-2"/>
    </source>
</evidence>
<evidence type="ECO:0000313" key="14">
    <source>
        <dbReference type="Proteomes" id="UP000515563"/>
    </source>
</evidence>
<dbReference type="PANTHER" id="PTHR43199">
    <property type="entry name" value="GLUTATHIONE HYDROLASE"/>
    <property type="match status" value="1"/>
</dbReference>
<dbReference type="RefSeq" id="WP_185446337.1">
    <property type="nucleotide sequence ID" value="NZ_CP043661.1"/>
</dbReference>
<evidence type="ECO:0000256" key="1">
    <source>
        <dbReference type="ARBA" id="ARBA00001049"/>
    </source>
</evidence>
<dbReference type="InterPro" id="IPR000101">
    <property type="entry name" value="GGT_peptidase"/>
</dbReference>
<evidence type="ECO:0000256" key="4">
    <source>
        <dbReference type="ARBA" id="ARBA00022679"/>
    </source>
</evidence>
<evidence type="ECO:0000256" key="3">
    <source>
        <dbReference type="ARBA" id="ARBA00009381"/>
    </source>
</evidence>
<dbReference type="GO" id="GO:0006750">
    <property type="term" value="P:glutathione biosynthetic process"/>
    <property type="evidence" value="ECO:0007669"/>
    <property type="project" value="UniProtKB-KW"/>
</dbReference>